<evidence type="ECO:0000313" key="2">
    <source>
        <dbReference type="EMBL" id="KKN17646.1"/>
    </source>
</evidence>
<accession>A0A0F9QWV9</accession>
<keyword evidence="1" id="KW-1133">Transmembrane helix</keyword>
<protein>
    <submittedName>
        <fullName evidence="2">Uncharacterized protein</fullName>
    </submittedName>
</protein>
<evidence type="ECO:0000256" key="1">
    <source>
        <dbReference type="SAM" id="Phobius"/>
    </source>
</evidence>
<keyword evidence="1" id="KW-0812">Transmembrane</keyword>
<feature type="transmembrane region" description="Helical" evidence="1">
    <location>
        <begin position="26"/>
        <end position="48"/>
    </location>
</feature>
<sequence>MGSQKNKLSVDRGQMKKKKKEEILQGAFWTIGLICMPFLLGFFLVMLMSGLVAGFDFGIKIFGELNL</sequence>
<gene>
    <name evidence="2" type="ORF">LCGC14_0963590</name>
</gene>
<comment type="caution">
    <text evidence="2">The sequence shown here is derived from an EMBL/GenBank/DDBJ whole genome shotgun (WGS) entry which is preliminary data.</text>
</comment>
<reference evidence="2" key="1">
    <citation type="journal article" date="2015" name="Nature">
        <title>Complex archaea that bridge the gap between prokaryotes and eukaryotes.</title>
        <authorList>
            <person name="Spang A."/>
            <person name="Saw J.H."/>
            <person name="Jorgensen S.L."/>
            <person name="Zaremba-Niedzwiedzka K."/>
            <person name="Martijn J."/>
            <person name="Lind A.E."/>
            <person name="van Eijk R."/>
            <person name="Schleper C."/>
            <person name="Guy L."/>
            <person name="Ettema T.J."/>
        </authorList>
    </citation>
    <scope>NUCLEOTIDE SEQUENCE</scope>
</reference>
<dbReference type="AlphaFoldDB" id="A0A0F9QWV9"/>
<dbReference type="EMBL" id="LAZR01003501">
    <property type="protein sequence ID" value="KKN17646.1"/>
    <property type="molecule type" value="Genomic_DNA"/>
</dbReference>
<name>A0A0F9QWV9_9ZZZZ</name>
<proteinExistence type="predicted"/>
<keyword evidence="1" id="KW-0472">Membrane</keyword>
<organism evidence="2">
    <name type="scientific">marine sediment metagenome</name>
    <dbReference type="NCBI Taxonomy" id="412755"/>
    <lineage>
        <taxon>unclassified sequences</taxon>
        <taxon>metagenomes</taxon>
        <taxon>ecological metagenomes</taxon>
    </lineage>
</organism>